<organism evidence="2 3">
    <name type="scientific">Methanolacinia petrolearia (strain DSM 11571 / OCM 486 / SEBR 4847)</name>
    <name type="common">Methanoplanus petrolearius</name>
    <dbReference type="NCBI Taxonomy" id="679926"/>
    <lineage>
        <taxon>Archaea</taxon>
        <taxon>Methanobacteriati</taxon>
        <taxon>Methanobacteriota</taxon>
        <taxon>Stenosarchaea group</taxon>
        <taxon>Methanomicrobia</taxon>
        <taxon>Methanomicrobiales</taxon>
        <taxon>Methanomicrobiaceae</taxon>
        <taxon>Methanolacinia</taxon>
    </lineage>
</organism>
<dbReference type="EMBL" id="CP002117">
    <property type="protein sequence ID" value="ADN35730.1"/>
    <property type="molecule type" value="Genomic_DNA"/>
</dbReference>
<dbReference type="AlphaFoldDB" id="E1RK07"/>
<dbReference type="KEGG" id="mpi:Mpet_0963"/>
<dbReference type="Gene3D" id="3.30.310.50">
    <property type="entry name" value="Alpha-D-phosphohexomutase, C-terminal domain"/>
    <property type="match status" value="1"/>
</dbReference>
<dbReference type="GeneID" id="9743423"/>
<dbReference type="eggNOG" id="arCOG04414">
    <property type="taxonomic scope" value="Archaea"/>
</dbReference>
<evidence type="ECO:0000313" key="3">
    <source>
        <dbReference type="Proteomes" id="UP000006565"/>
    </source>
</evidence>
<reference evidence="2 3" key="1">
    <citation type="journal article" date="2010" name="Stand. Genomic Sci.">
        <title>Complete genome sequence of Methanoplanus petrolearius type strain (SEBR 4847).</title>
        <authorList>
            <person name="Brambilla E."/>
            <person name="Djao O.D."/>
            <person name="Daligault H."/>
            <person name="Lapidus A."/>
            <person name="Lucas S."/>
            <person name="Hammon N."/>
            <person name="Nolan M."/>
            <person name="Tice H."/>
            <person name="Cheng J.F."/>
            <person name="Han C."/>
            <person name="Tapia R."/>
            <person name="Goodwin L."/>
            <person name="Pitluck S."/>
            <person name="Liolios K."/>
            <person name="Ivanova N."/>
            <person name="Mavromatis K."/>
            <person name="Mikhailova N."/>
            <person name="Pati A."/>
            <person name="Chen A."/>
            <person name="Palaniappan K."/>
            <person name="Land M."/>
            <person name="Hauser L."/>
            <person name="Chang Y.J."/>
            <person name="Jeffries C.D."/>
            <person name="Rohde M."/>
            <person name="Spring S."/>
            <person name="Sikorski J."/>
            <person name="Goker M."/>
            <person name="Woyke T."/>
            <person name="Bristow J."/>
            <person name="Eisen J.A."/>
            <person name="Markowitz V."/>
            <person name="Hugenholtz P."/>
            <person name="Kyrpides N.C."/>
            <person name="Klenk H.P."/>
        </authorList>
    </citation>
    <scope>NUCLEOTIDE SEQUENCE [LARGE SCALE GENOMIC DNA]</scope>
    <source>
        <strain evidence="3">DSM 11571 / OCM 486 / SEBR 4847</strain>
    </source>
</reference>
<name>E1RK07_METP4</name>
<proteinExistence type="inferred from homology"/>
<dbReference type="Pfam" id="PF09341">
    <property type="entry name" value="Pcc1"/>
    <property type="match status" value="1"/>
</dbReference>
<accession>E1RK07</accession>
<sequence>MSSPLRMPYEAVFEFKTPMAVRIFESVVPESEDMGRSFASVKLEGENRISLFVQAEDVSALRAALNTWLRLINIADEMQEVVNP</sequence>
<keyword evidence="3" id="KW-1185">Reference proteome</keyword>
<evidence type="ECO:0000256" key="1">
    <source>
        <dbReference type="ARBA" id="ARBA00007073"/>
    </source>
</evidence>
<dbReference type="RefSeq" id="WP_013328908.1">
    <property type="nucleotide sequence ID" value="NC_014507.1"/>
</dbReference>
<protein>
    <recommendedName>
        <fullName evidence="4">Transcription factor Pcc1</fullName>
    </recommendedName>
</protein>
<comment type="similarity">
    <text evidence="1">Belongs to the CTAG/PCC1 family.</text>
</comment>
<evidence type="ECO:0000313" key="2">
    <source>
        <dbReference type="EMBL" id="ADN35730.1"/>
    </source>
</evidence>
<evidence type="ECO:0008006" key="4">
    <source>
        <dbReference type="Google" id="ProtNLM"/>
    </source>
</evidence>
<dbReference type="STRING" id="679926.Mpet_0963"/>
<dbReference type="NCBIfam" id="NF011470">
    <property type="entry name" value="PRK14887.1"/>
    <property type="match status" value="1"/>
</dbReference>
<gene>
    <name evidence="2" type="ordered locus">Mpet_0963</name>
</gene>
<dbReference type="HOGENOM" id="CLU_170076_2_0_2"/>
<dbReference type="Proteomes" id="UP000006565">
    <property type="component" value="Chromosome"/>
</dbReference>
<dbReference type="OrthoDB" id="8982at2157"/>
<dbReference type="InterPro" id="IPR015419">
    <property type="entry name" value="CTAG/Pcc1"/>
</dbReference>